<keyword evidence="3" id="KW-1185">Reference proteome</keyword>
<evidence type="ECO:0000313" key="3">
    <source>
        <dbReference type="Proteomes" id="UP000054007"/>
    </source>
</evidence>
<protein>
    <submittedName>
        <fullName evidence="2">Uncharacterized protein</fullName>
    </submittedName>
</protein>
<sequence length="483" mass="54616">MATSISEAYFPSEDEDDSEYTEGTDSGNSDSLSDSDTDSSELDGTASNFPNGYPLYTYPAGLDPRTPPRRTTVRAGRKYAYPLIEEVRGHNNSITSGQPDVDKEHRIRHWVPYASNTTPEGRKELRFLEGWAGFPKDSINTESRYNKDIEDPFGHLLGDNGKVIHIPIIDGPAGDPIIDPKFETLSANYDIPASQRIRATSSRLFPHVSATDKPYRPHKVMVISLKMFGKLAVWQEQNEHGEWVEVEKFVGQPLEVVYYTSANPAFIMFTAGKTLSKYKGILTDIEIWEDLPKYQQMLLISAWDFTAPMFDPRLGFEPFRKGPIPPIVLVESVAERQSGPDHQPVVFSMLTRSRKEDAEFAEFPVENHNNDPEWFDPADITNDWYDPIDNWGRRLLPEAQSARSRLFPDLPPSPPTKPEPKRTTKRKTRKETVEEKDEDKEDSEDDRSTTPTPQPANKKSRKTAAQPKSAAKSSKAQRKGKAK</sequence>
<accession>A0A0D7BK33</accession>
<organism evidence="2 3">
    <name type="scientific">Cylindrobasidium torrendii FP15055 ss-10</name>
    <dbReference type="NCBI Taxonomy" id="1314674"/>
    <lineage>
        <taxon>Eukaryota</taxon>
        <taxon>Fungi</taxon>
        <taxon>Dikarya</taxon>
        <taxon>Basidiomycota</taxon>
        <taxon>Agaricomycotina</taxon>
        <taxon>Agaricomycetes</taxon>
        <taxon>Agaricomycetidae</taxon>
        <taxon>Agaricales</taxon>
        <taxon>Marasmiineae</taxon>
        <taxon>Physalacriaceae</taxon>
        <taxon>Cylindrobasidium</taxon>
    </lineage>
</organism>
<feature type="region of interest" description="Disordered" evidence="1">
    <location>
        <begin position="1"/>
        <end position="52"/>
    </location>
</feature>
<evidence type="ECO:0000313" key="2">
    <source>
        <dbReference type="EMBL" id="KIY70474.1"/>
    </source>
</evidence>
<dbReference type="EMBL" id="KN880467">
    <property type="protein sequence ID" value="KIY70474.1"/>
    <property type="molecule type" value="Genomic_DNA"/>
</dbReference>
<feature type="compositionally biased region" description="Low complexity" evidence="1">
    <location>
        <begin position="23"/>
        <end position="32"/>
    </location>
</feature>
<gene>
    <name evidence="2" type="ORF">CYLTODRAFT_474885</name>
</gene>
<feature type="region of interest" description="Disordered" evidence="1">
    <location>
        <begin position="404"/>
        <end position="483"/>
    </location>
</feature>
<dbReference type="AlphaFoldDB" id="A0A0D7BK33"/>
<feature type="compositionally biased region" description="Acidic residues" evidence="1">
    <location>
        <begin position="12"/>
        <end position="22"/>
    </location>
</feature>
<name>A0A0D7BK33_9AGAR</name>
<reference evidence="2 3" key="1">
    <citation type="journal article" date="2015" name="Fungal Genet. Biol.">
        <title>Evolution of novel wood decay mechanisms in Agaricales revealed by the genome sequences of Fistulina hepatica and Cylindrobasidium torrendii.</title>
        <authorList>
            <person name="Floudas D."/>
            <person name="Held B.W."/>
            <person name="Riley R."/>
            <person name="Nagy L.G."/>
            <person name="Koehler G."/>
            <person name="Ransdell A.S."/>
            <person name="Younus H."/>
            <person name="Chow J."/>
            <person name="Chiniquy J."/>
            <person name="Lipzen A."/>
            <person name="Tritt A."/>
            <person name="Sun H."/>
            <person name="Haridas S."/>
            <person name="LaButti K."/>
            <person name="Ohm R.A."/>
            <person name="Kues U."/>
            <person name="Blanchette R.A."/>
            <person name="Grigoriev I.V."/>
            <person name="Minto R.E."/>
            <person name="Hibbett D.S."/>
        </authorList>
    </citation>
    <scope>NUCLEOTIDE SEQUENCE [LARGE SCALE GENOMIC DNA]</scope>
    <source>
        <strain evidence="2 3">FP15055 ss-10</strain>
    </source>
</reference>
<dbReference type="Proteomes" id="UP000054007">
    <property type="component" value="Unassembled WGS sequence"/>
</dbReference>
<feature type="compositionally biased region" description="Acidic residues" evidence="1">
    <location>
        <begin position="434"/>
        <end position="445"/>
    </location>
</feature>
<feature type="compositionally biased region" description="Low complexity" evidence="1">
    <location>
        <begin position="464"/>
        <end position="474"/>
    </location>
</feature>
<evidence type="ECO:0000256" key="1">
    <source>
        <dbReference type="SAM" id="MobiDB-lite"/>
    </source>
</evidence>
<proteinExistence type="predicted"/>